<feature type="region of interest" description="Disordered" evidence="1">
    <location>
        <begin position="81"/>
        <end position="116"/>
    </location>
</feature>
<organism evidence="2 3">
    <name type="scientific">Dendrobium catenatum</name>
    <dbReference type="NCBI Taxonomy" id="906689"/>
    <lineage>
        <taxon>Eukaryota</taxon>
        <taxon>Viridiplantae</taxon>
        <taxon>Streptophyta</taxon>
        <taxon>Embryophyta</taxon>
        <taxon>Tracheophyta</taxon>
        <taxon>Spermatophyta</taxon>
        <taxon>Magnoliopsida</taxon>
        <taxon>Liliopsida</taxon>
        <taxon>Asparagales</taxon>
        <taxon>Orchidaceae</taxon>
        <taxon>Epidendroideae</taxon>
        <taxon>Malaxideae</taxon>
        <taxon>Dendrobiinae</taxon>
        <taxon>Dendrobium</taxon>
    </lineage>
</organism>
<gene>
    <name evidence="2" type="ORF">MA16_Dca009598</name>
</gene>
<proteinExistence type="predicted"/>
<sequence length="116" mass="12713">MGFGGEVERVVGRGRPIWVEGMKLARLEEDGDCNQKKIRRNENKETFEYMQCKVQKGFGRGGQQWLASCRVRWLQAVASGGPQQRRVAGDGRRLRSASGGGGGGGRQWFMAPGGGE</sequence>
<accession>A0A2I0VS45</accession>
<reference evidence="2 3" key="1">
    <citation type="journal article" date="2016" name="Sci. Rep.">
        <title>The Dendrobium catenatum Lindl. genome sequence provides insights into polysaccharide synthase, floral development and adaptive evolution.</title>
        <authorList>
            <person name="Zhang G.Q."/>
            <person name="Xu Q."/>
            <person name="Bian C."/>
            <person name="Tsai W.C."/>
            <person name="Yeh C.M."/>
            <person name="Liu K.W."/>
            <person name="Yoshida K."/>
            <person name="Zhang L.S."/>
            <person name="Chang S.B."/>
            <person name="Chen F."/>
            <person name="Shi Y."/>
            <person name="Su Y.Y."/>
            <person name="Zhang Y.Q."/>
            <person name="Chen L.J."/>
            <person name="Yin Y."/>
            <person name="Lin M."/>
            <person name="Huang H."/>
            <person name="Deng H."/>
            <person name="Wang Z.W."/>
            <person name="Zhu S.L."/>
            <person name="Zhao X."/>
            <person name="Deng C."/>
            <person name="Niu S.C."/>
            <person name="Huang J."/>
            <person name="Wang M."/>
            <person name="Liu G.H."/>
            <person name="Yang H.J."/>
            <person name="Xiao X.J."/>
            <person name="Hsiao Y.Y."/>
            <person name="Wu W.L."/>
            <person name="Chen Y.Y."/>
            <person name="Mitsuda N."/>
            <person name="Ohme-Takagi M."/>
            <person name="Luo Y.B."/>
            <person name="Van de Peer Y."/>
            <person name="Liu Z.J."/>
        </authorList>
    </citation>
    <scope>NUCLEOTIDE SEQUENCE [LARGE SCALE GENOMIC DNA]</scope>
    <source>
        <tissue evidence="2">The whole plant</tissue>
    </source>
</reference>
<protein>
    <submittedName>
        <fullName evidence="2">Uncharacterized protein</fullName>
    </submittedName>
</protein>
<keyword evidence="3" id="KW-1185">Reference proteome</keyword>
<evidence type="ECO:0000313" key="2">
    <source>
        <dbReference type="EMBL" id="PKU66224.1"/>
    </source>
</evidence>
<dbReference type="Proteomes" id="UP000233837">
    <property type="component" value="Unassembled WGS sequence"/>
</dbReference>
<evidence type="ECO:0000313" key="3">
    <source>
        <dbReference type="Proteomes" id="UP000233837"/>
    </source>
</evidence>
<name>A0A2I0VS45_9ASPA</name>
<evidence type="ECO:0000256" key="1">
    <source>
        <dbReference type="SAM" id="MobiDB-lite"/>
    </source>
</evidence>
<dbReference type="EMBL" id="KZ503291">
    <property type="protein sequence ID" value="PKU66224.1"/>
    <property type="molecule type" value="Genomic_DNA"/>
</dbReference>
<reference evidence="2 3" key="2">
    <citation type="journal article" date="2017" name="Nature">
        <title>The Apostasia genome and the evolution of orchids.</title>
        <authorList>
            <person name="Zhang G.Q."/>
            <person name="Liu K.W."/>
            <person name="Li Z."/>
            <person name="Lohaus R."/>
            <person name="Hsiao Y.Y."/>
            <person name="Niu S.C."/>
            <person name="Wang J.Y."/>
            <person name="Lin Y.C."/>
            <person name="Xu Q."/>
            <person name="Chen L.J."/>
            <person name="Yoshida K."/>
            <person name="Fujiwara S."/>
            <person name="Wang Z.W."/>
            <person name="Zhang Y.Q."/>
            <person name="Mitsuda N."/>
            <person name="Wang M."/>
            <person name="Liu G.H."/>
            <person name="Pecoraro L."/>
            <person name="Huang H.X."/>
            <person name="Xiao X.J."/>
            <person name="Lin M."/>
            <person name="Wu X.Y."/>
            <person name="Wu W.L."/>
            <person name="Chen Y.Y."/>
            <person name="Chang S.B."/>
            <person name="Sakamoto S."/>
            <person name="Ohme-Takagi M."/>
            <person name="Yagi M."/>
            <person name="Zeng S.J."/>
            <person name="Shen C.Y."/>
            <person name="Yeh C.M."/>
            <person name="Luo Y.B."/>
            <person name="Tsai W.C."/>
            <person name="Van de Peer Y."/>
            <person name="Liu Z.J."/>
        </authorList>
    </citation>
    <scope>NUCLEOTIDE SEQUENCE [LARGE SCALE GENOMIC DNA]</scope>
    <source>
        <tissue evidence="2">The whole plant</tissue>
    </source>
</reference>
<dbReference type="AlphaFoldDB" id="A0A2I0VS45"/>
<feature type="compositionally biased region" description="Gly residues" evidence="1">
    <location>
        <begin position="98"/>
        <end position="116"/>
    </location>
</feature>